<accession>A0A1C7M419</accession>
<keyword evidence="1" id="KW-0812">Transmembrane</keyword>
<evidence type="ECO:0000256" key="2">
    <source>
        <dbReference type="SAM" id="SignalP"/>
    </source>
</evidence>
<keyword evidence="1" id="KW-1133">Transmembrane helix</keyword>
<feature type="transmembrane region" description="Helical" evidence="1">
    <location>
        <begin position="221"/>
        <end position="245"/>
    </location>
</feature>
<dbReference type="STRING" id="5627.A0A1C7M419"/>
<feature type="signal peptide" evidence="2">
    <location>
        <begin position="1"/>
        <end position="26"/>
    </location>
</feature>
<gene>
    <name evidence="3" type="ORF">A0H81_08587</name>
</gene>
<keyword evidence="1" id="KW-0472">Membrane</keyword>
<protein>
    <submittedName>
        <fullName evidence="3">Uncharacterized protein</fullName>
    </submittedName>
</protein>
<dbReference type="Proteomes" id="UP000092993">
    <property type="component" value="Unassembled WGS sequence"/>
</dbReference>
<dbReference type="AlphaFoldDB" id="A0A1C7M419"/>
<dbReference type="EMBL" id="LUGG01000011">
    <property type="protein sequence ID" value="OBZ71690.1"/>
    <property type="molecule type" value="Genomic_DNA"/>
</dbReference>
<evidence type="ECO:0000313" key="4">
    <source>
        <dbReference type="Proteomes" id="UP000092993"/>
    </source>
</evidence>
<feature type="chain" id="PRO_5008888914" evidence="2">
    <location>
        <begin position="27"/>
        <end position="325"/>
    </location>
</feature>
<evidence type="ECO:0000313" key="3">
    <source>
        <dbReference type="EMBL" id="OBZ71690.1"/>
    </source>
</evidence>
<keyword evidence="2" id="KW-0732">Signal</keyword>
<keyword evidence="4" id="KW-1185">Reference proteome</keyword>
<dbReference type="OrthoDB" id="2757214at2759"/>
<evidence type="ECO:0000256" key="1">
    <source>
        <dbReference type="SAM" id="Phobius"/>
    </source>
</evidence>
<proteinExistence type="predicted"/>
<name>A0A1C7M419_GRIFR</name>
<reference evidence="3 4" key="1">
    <citation type="submission" date="2016-03" db="EMBL/GenBank/DDBJ databases">
        <title>Whole genome sequencing of Grifola frondosa 9006-11.</title>
        <authorList>
            <person name="Min B."/>
            <person name="Park H."/>
            <person name="Kim J.-G."/>
            <person name="Cho H."/>
            <person name="Oh Y.-L."/>
            <person name="Kong W.-S."/>
            <person name="Choi I.-G."/>
        </authorList>
    </citation>
    <scope>NUCLEOTIDE SEQUENCE [LARGE SCALE GENOMIC DNA]</scope>
    <source>
        <strain evidence="3 4">9006-11</strain>
    </source>
</reference>
<sequence>MCKRFLPWWILIPCTLLGFCSDVALAVRRHLRLRRLCNADYQVPEMDLHYTVTTDTCSESFSDCCCNSLSFALAMLCLNCQVGAEHMNKTEYDAPVGLYPWYLQSGESVDPILCRLPANIQTAVCSANIPSPDFLYDYYNAGGTWSYTDSRELAQKEQLDNNNNTFSYCPATERELYVYHFSIVGFNNHINNHIIDYIICHIIDHVNNFCSVSGDLKNVRAIVGGTVGGVAGFVALLLGAGLLWWRRRQRKYNSVDLGEDYHVVNNQDNFNSAIITPYPDVMRDKSYITLPACHLLKKVAFIGTPQILIAMVIFVDRILGTFLQI</sequence>
<organism evidence="3 4">
    <name type="scientific">Grifola frondosa</name>
    <name type="common">Maitake</name>
    <name type="synonym">Polyporus frondosus</name>
    <dbReference type="NCBI Taxonomy" id="5627"/>
    <lineage>
        <taxon>Eukaryota</taxon>
        <taxon>Fungi</taxon>
        <taxon>Dikarya</taxon>
        <taxon>Basidiomycota</taxon>
        <taxon>Agaricomycotina</taxon>
        <taxon>Agaricomycetes</taxon>
        <taxon>Polyporales</taxon>
        <taxon>Grifolaceae</taxon>
        <taxon>Grifola</taxon>
    </lineage>
</organism>
<comment type="caution">
    <text evidence="3">The sequence shown here is derived from an EMBL/GenBank/DDBJ whole genome shotgun (WGS) entry which is preliminary data.</text>
</comment>